<evidence type="ECO:0000313" key="2">
    <source>
        <dbReference type="EMBL" id="KAF7438304.1"/>
    </source>
</evidence>
<proteinExistence type="predicted"/>
<evidence type="ECO:0000256" key="1">
    <source>
        <dbReference type="SAM" id="MobiDB-lite"/>
    </source>
</evidence>
<protein>
    <submittedName>
        <fullName evidence="2">Uncharacterized protein</fullName>
    </submittedName>
</protein>
<name>A0A834UGH4_VESPE</name>
<dbReference type="AlphaFoldDB" id="A0A834UGH4"/>
<accession>A0A834UGH4</accession>
<reference evidence="2" key="1">
    <citation type="journal article" date="2020" name="G3 (Bethesda)">
        <title>High-Quality Assemblies for Three Invasive Social Wasps from the &lt;i&gt;Vespula&lt;/i&gt; Genus.</title>
        <authorList>
            <person name="Harrop T.W.R."/>
            <person name="Guhlin J."/>
            <person name="McLaughlin G.M."/>
            <person name="Permina E."/>
            <person name="Stockwell P."/>
            <person name="Gilligan J."/>
            <person name="Le Lec M.F."/>
            <person name="Gruber M.A.M."/>
            <person name="Quinn O."/>
            <person name="Lovegrove M."/>
            <person name="Duncan E.J."/>
            <person name="Remnant E.J."/>
            <person name="Van Eeckhoven J."/>
            <person name="Graham B."/>
            <person name="Knapp R.A."/>
            <person name="Langford K.W."/>
            <person name="Kronenberg Z."/>
            <person name="Press M.O."/>
            <person name="Eacker S.M."/>
            <person name="Wilson-Rankin E.E."/>
            <person name="Purcell J."/>
            <person name="Lester P.J."/>
            <person name="Dearden P.K."/>
        </authorList>
    </citation>
    <scope>NUCLEOTIDE SEQUENCE</scope>
    <source>
        <strain evidence="2">Volc-1</strain>
    </source>
</reference>
<sequence>MALKLDPTPAVTPCSTNSVSPMKNAIYDDYGKANFRKLFLNSNILSNLRVPFEKKDTTITRRRWMNEGEMMDSADLPFAQSTSEVDNGFNGWSAPLFKVALCPPFPEPSSSPFSPPNLDLYLELLPRHSLLSISQRGKRMTKHRNSYGVLLKHLDLECTTNENKDERLTILSQPPRQRRSFEVEPWGWKLKGEAEGNQCRMLDVGCRAFGWVSQGRKDSSGSAGPALSDRLEG</sequence>
<comment type="caution">
    <text evidence="2">The sequence shown here is derived from an EMBL/GenBank/DDBJ whole genome shotgun (WGS) entry which is preliminary data.</text>
</comment>
<feature type="region of interest" description="Disordered" evidence="1">
    <location>
        <begin position="214"/>
        <end position="233"/>
    </location>
</feature>
<dbReference type="Proteomes" id="UP000600918">
    <property type="component" value="Unassembled WGS sequence"/>
</dbReference>
<evidence type="ECO:0000313" key="3">
    <source>
        <dbReference type="Proteomes" id="UP000600918"/>
    </source>
</evidence>
<gene>
    <name evidence="2" type="ORF">H0235_000695</name>
</gene>
<dbReference type="EMBL" id="JACSDY010000001">
    <property type="protein sequence ID" value="KAF7438304.1"/>
    <property type="molecule type" value="Genomic_DNA"/>
</dbReference>
<keyword evidence="3" id="KW-1185">Reference proteome</keyword>
<organism evidence="2 3">
    <name type="scientific">Vespula pensylvanica</name>
    <name type="common">Western yellow jacket</name>
    <name type="synonym">Wasp</name>
    <dbReference type="NCBI Taxonomy" id="30213"/>
    <lineage>
        <taxon>Eukaryota</taxon>
        <taxon>Metazoa</taxon>
        <taxon>Ecdysozoa</taxon>
        <taxon>Arthropoda</taxon>
        <taxon>Hexapoda</taxon>
        <taxon>Insecta</taxon>
        <taxon>Pterygota</taxon>
        <taxon>Neoptera</taxon>
        <taxon>Endopterygota</taxon>
        <taxon>Hymenoptera</taxon>
        <taxon>Apocrita</taxon>
        <taxon>Aculeata</taxon>
        <taxon>Vespoidea</taxon>
        <taxon>Vespidae</taxon>
        <taxon>Vespinae</taxon>
        <taxon>Vespula</taxon>
    </lineage>
</organism>